<dbReference type="Pfam" id="PF08379">
    <property type="entry name" value="Bact_transglu_N"/>
    <property type="match status" value="1"/>
</dbReference>
<dbReference type="SUPFAM" id="SSF54001">
    <property type="entry name" value="Cysteine proteinases"/>
    <property type="match status" value="1"/>
</dbReference>
<dbReference type="PANTHER" id="PTHR33490:SF7">
    <property type="entry name" value="BLR2979 PROTEIN"/>
    <property type="match status" value="1"/>
</dbReference>
<feature type="domain" description="Transglutaminase-like" evidence="1">
    <location>
        <begin position="176"/>
        <end position="246"/>
    </location>
</feature>
<dbReference type="Gene3D" id="3.10.620.30">
    <property type="match status" value="1"/>
</dbReference>
<dbReference type="SMART" id="SM00460">
    <property type="entry name" value="TGc"/>
    <property type="match status" value="1"/>
</dbReference>
<dbReference type="InterPro" id="IPR038765">
    <property type="entry name" value="Papain-like_cys_pep_sf"/>
</dbReference>
<reference evidence="3" key="1">
    <citation type="submission" date="2016-11" db="EMBL/GenBank/DDBJ databases">
        <authorList>
            <person name="Varghese N."/>
            <person name="Submissions S."/>
        </authorList>
    </citation>
    <scope>NUCLEOTIDE SEQUENCE [LARGE SCALE GENOMIC DNA]</scope>
    <source>
        <strain evidence="3">DSM 16219</strain>
    </source>
</reference>
<gene>
    <name evidence="2" type="ORF">SAMN02745216_01398</name>
</gene>
<evidence type="ECO:0000313" key="2">
    <source>
        <dbReference type="EMBL" id="SHJ31114.1"/>
    </source>
</evidence>
<dbReference type="AlphaFoldDB" id="A0A1M6I9F7"/>
<dbReference type="InterPro" id="IPR002931">
    <property type="entry name" value="Transglutaminase-like"/>
</dbReference>
<dbReference type="EMBL" id="FQZU01000006">
    <property type="protein sequence ID" value="SHJ31114.1"/>
    <property type="molecule type" value="Genomic_DNA"/>
</dbReference>
<dbReference type="RefSeq" id="WP_073474371.1">
    <property type="nucleotide sequence ID" value="NZ_FQZU01000006.1"/>
</dbReference>
<name>A0A1M6I9F7_9BACT</name>
<keyword evidence="2" id="KW-0645">Protease</keyword>
<dbReference type="InterPro" id="IPR013589">
    <property type="entry name" value="Bac_transglu_N"/>
</dbReference>
<dbReference type="Proteomes" id="UP000183994">
    <property type="component" value="Unassembled WGS sequence"/>
</dbReference>
<dbReference type="STRING" id="1121393.SAMN02745216_01398"/>
<dbReference type="OrthoDB" id="9804872at2"/>
<evidence type="ECO:0000259" key="1">
    <source>
        <dbReference type="SMART" id="SM00460"/>
    </source>
</evidence>
<keyword evidence="2" id="KW-0378">Hydrolase</keyword>
<evidence type="ECO:0000313" key="3">
    <source>
        <dbReference type="Proteomes" id="UP000183994"/>
    </source>
</evidence>
<protein>
    <submittedName>
        <fullName evidence="2">Transglutaminase-like enzyme, putative cysteine protease</fullName>
    </submittedName>
</protein>
<dbReference type="GO" id="GO:0008233">
    <property type="term" value="F:peptidase activity"/>
    <property type="evidence" value="ECO:0007669"/>
    <property type="project" value="UniProtKB-KW"/>
</dbReference>
<keyword evidence="3" id="KW-1185">Reference proteome</keyword>
<dbReference type="PANTHER" id="PTHR33490">
    <property type="entry name" value="BLR5614 PROTEIN-RELATED"/>
    <property type="match status" value="1"/>
</dbReference>
<proteinExistence type="predicted"/>
<sequence>MKYKVIHKTSYEYSEPAALSQNELCLFPRDAQRQVCESKRLTIRPKPTVLESRLDFFGNHVHNFMVQQPHQTLAVITESVIQTADWEGPDPASTAPWESIRERLASHENPEDLAACQFVYPSDFVSPSKALAAYAKESFTPGRPALEAALDLTARIFTEFKYDKDATNIGTPLQEVLKIKKGVCQDFAHLQIGCLRSLGLAARYVSGYLETIPPPGKQKLTGADASHAWLAVHIPELGWVDLDPTNNMIPGRRHITVAWGRDYGDVTPAKGVVWGGGAHNLIVGVDVIPLENENPG</sequence>
<organism evidence="2 3">
    <name type="scientific">Desulfatibacillum alkenivorans DSM 16219</name>
    <dbReference type="NCBI Taxonomy" id="1121393"/>
    <lineage>
        <taxon>Bacteria</taxon>
        <taxon>Pseudomonadati</taxon>
        <taxon>Thermodesulfobacteriota</taxon>
        <taxon>Desulfobacteria</taxon>
        <taxon>Desulfobacterales</taxon>
        <taxon>Desulfatibacillaceae</taxon>
        <taxon>Desulfatibacillum</taxon>
    </lineage>
</organism>
<dbReference type="GO" id="GO:0006508">
    <property type="term" value="P:proteolysis"/>
    <property type="evidence" value="ECO:0007669"/>
    <property type="project" value="UniProtKB-KW"/>
</dbReference>
<accession>A0A1M6I9F7</accession>
<dbReference type="Pfam" id="PF01841">
    <property type="entry name" value="Transglut_core"/>
    <property type="match status" value="1"/>
</dbReference>